<feature type="binding site" evidence="13">
    <location>
        <position position="78"/>
    </location>
    <ligand>
        <name>Na(+)</name>
        <dbReference type="ChEBI" id="CHEBI:29101"/>
        <note>structural</note>
    </ligand>
</feature>
<evidence type="ECO:0000256" key="9">
    <source>
        <dbReference type="ARBA" id="ARBA00023136"/>
    </source>
</evidence>
<keyword evidence="9 13" id="KW-0472">Membrane</keyword>
<gene>
    <name evidence="13" type="primary">fluC</name>
    <name evidence="13" type="synonym">crcB</name>
    <name evidence="14" type="ORF">WT56_29585</name>
</gene>
<dbReference type="GO" id="GO:0140114">
    <property type="term" value="P:cellular detoxification of fluoride"/>
    <property type="evidence" value="ECO:0007669"/>
    <property type="project" value="UniProtKB-UniRule"/>
</dbReference>
<keyword evidence="7 13" id="KW-0915">Sodium</keyword>
<evidence type="ECO:0000256" key="3">
    <source>
        <dbReference type="ARBA" id="ARBA00022475"/>
    </source>
</evidence>
<dbReference type="NCBIfam" id="NF010792">
    <property type="entry name" value="PRK14196.1"/>
    <property type="match status" value="1"/>
</dbReference>
<evidence type="ECO:0000256" key="5">
    <source>
        <dbReference type="ARBA" id="ARBA00022692"/>
    </source>
</evidence>
<dbReference type="InterPro" id="IPR003691">
    <property type="entry name" value="FluC"/>
</dbReference>
<protein>
    <recommendedName>
        <fullName evidence="13">Fluoride-specific ion channel FluC</fullName>
    </recommendedName>
</protein>
<keyword evidence="2 13" id="KW-0813">Transport</keyword>
<comment type="function">
    <text evidence="13">Fluoride-specific ion channel. Important for reducing fluoride concentration in the cell, thus reducing its toxicity.</text>
</comment>
<evidence type="ECO:0000313" key="15">
    <source>
        <dbReference type="Proteomes" id="UP000062912"/>
    </source>
</evidence>
<feature type="transmembrane region" description="Helical" evidence="13">
    <location>
        <begin position="35"/>
        <end position="55"/>
    </location>
</feature>
<evidence type="ECO:0000313" key="14">
    <source>
        <dbReference type="EMBL" id="KWF20820.1"/>
    </source>
</evidence>
<dbReference type="EMBL" id="LPJR01000076">
    <property type="protein sequence ID" value="KWF20820.1"/>
    <property type="molecule type" value="Genomic_DNA"/>
</dbReference>
<dbReference type="PANTHER" id="PTHR28259:SF1">
    <property type="entry name" value="FLUORIDE EXPORT PROTEIN 1-RELATED"/>
    <property type="match status" value="1"/>
</dbReference>
<evidence type="ECO:0000256" key="10">
    <source>
        <dbReference type="ARBA" id="ARBA00023303"/>
    </source>
</evidence>
<dbReference type="GO" id="GO:0062054">
    <property type="term" value="F:fluoride channel activity"/>
    <property type="evidence" value="ECO:0007669"/>
    <property type="project" value="UniProtKB-UniRule"/>
</dbReference>
<evidence type="ECO:0000256" key="12">
    <source>
        <dbReference type="ARBA" id="ARBA00035585"/>
    </source>
</evidence>
<dbReference type="RefSeq" id="WP_009687394.1">
    <property type="nucleotide sequence ID" value="NZ_LPJR01000076.1"/>
</dbReference>
<feature type="transmembrane region" description="Helical" evidence="13">
    <location>
        <begin position="103"/>
        <end position="129"/>
    </location>
</feature>
<comment type="similarity">
    <text evidence="11 13">Belongs to the fluoride channel Fluc/FEX (TC 1.A.43) family.</text>
</comment>
<comment type="catalytic activity">
    <reaction evidence="12">
        <text>fluoride(in) = fluoride(out)</text>
        <dbReference type="Rhea" id="RHEA:76159"/>
        <dbReference type="ChEBI" id="CHEBI:17051"/>
    </reaction>
    <physiologicalReaction direction="left-to-right" evidence="12">
        <dbReference type="Rhea" id="RHEA:76160"/>
    </physiologicalReaction>
</comment>
<evidence type="ECO:0000256" key="4">
    <source>
        <dbReference type="ARBA" id="ARBA00022519"/>
    </source>
</evidence>
<evidence type="ECO:0000256" key="8">
    <source>
        <dbReference type="ARBA" id="ARBA00023065"/>
    </source>
</evidence>
<comment type="caution">
    <text evidence="14">The sequence shown here is derived from an EMBL/GenBank/DDBJ whole genome shotgun (WGS) entry which is preliminary data.</text>
</comment>
<keyword evidence="3 13" id="KW-1003">Cell membrane</keyword>
<comment type="activity regulation">
    <text evidence="13">Na(+) is not transported, but it plays an essential structural role and its presence is essential for fluoride channel function.</text>
</comment>
<keyword evidence="10 13" id="KW-0407">Ion channel</keyword>
<dbReference type="OrthoDB" id="9806299at2"/>
<dbReference type="NCBIfam" id="TIGR00494">
    <property type="entry name" value="crcB"/>
    <property type="match status" value="1"/>
</dbReference>
<keyword evidence="13" id="KW-0479">Metal-binding</keyword>
<keyword evidence="5 13" id="KW-0812">Transmembrane</keyword>
<evidence type="ECO:0000256" key="6">
    <source>
        <dbReference type="ARBA" id="ARBA00022989"/>
    </source>
</evidence>
<keyword evidence="6 13" id="KW-1133">Transmembrane helix</keyword>
<reference evidence="14 15" key="1">
    <citation type="submission" date="2015-11" db="EMBL/GenBank/DDBJ databases">
        <title>Expanding the genomic diversity of Burkholderia species for the development of highly accurate diagnostics.</title>
        <authorList>
            <person name="Sahl J."/>
            <person name="Keim P."/>
            <person name="Wagner D."/>
        </authorList>
    </citation>
    <scope>NUCLEOTIDE SEQUENCE [LARGE SCALE GENOMIC DNA]</scope>
    <source>
        <strain evidence="14 15">MSMB368WGS</strain>
    </source>
</reference>
<dbReference type="GO" id="GO:0046872">
    <property type="term" value="F:metal ion binding"/>
    <property type="evidence" value="ECO:0007669"/>
    <property type="project" value="UniProtKB-KW"/>
</dbReference>
<evidence type="ECO:0000256" key="1">
    <source>
        <dbReference type="ARBA" id="ARBA00004651"/>
    </source>
</evidence>
<sequence>MYQSVLAVAVGGALGSLLRWGLGLRLNGLFPELPLGTLAANVLAGYIIGVAIAFFSRLPEIPSEWRLFVITGMMGGLSTFSTFSAEVAAHLQEGRLGWAAGEIAIHVGSSLIMTLLGVATVSAVARVAVA</sequence>
<organism evidence="14 15">
    <name type="scientific">Burkholderia pseudomultivorans</name>
    <dbReference type="NCBI Taxonomy" id="1207504"/>
    <lineage>
        <taxon>Bacteria</taxon>
        <taxon>Pseudomonadati</taxon>
        <taxon>Pseudomonadota</taxon>
        <taxon>Betaproteobacteria</taxon>
        <taxon>Burkholderiales</taxon>
        <taxon>Burkholderiaceae</taxon>
        <taxon>Burkholderia</taxon>
        <taxon>Burkholderia cepacia complex</taxon>
    </lineage>
</organism>
<evidence type="ECO:0000256" key="2">
    <source>
        <dbReference type="ARBA" id="ARBA00022448"/>
    </source>
</evidence>
<keyword evidence="4" id="KW-0997">Cell inner membrane</keyword>
<dbReference type="GO" id="GO:0005886">
    <property type="term" value="C:plasma membrane"/>
    <property type="evidence" value="ECO:0007669"/>
    <property type="project" value="UniProtKB-SubCell"/>
</dbReference>
<feature type="binding site" evidence="13">
    <location>
        <position position="75"/>
    </location>
    <ligand>
        <name>Na(+)</name>
        <dbReference type="ChEBI" id="CHEBI:29101"/>
        <note>structural</note>
    </ligand>
</feature>
<name>A0A132E835_9BURK</name>
<proteinExistence type="inferred from homology"/>
<dbReference type="AlphaFoldDB" id="A0A132E835"/>
<evidence type="ECO:0000256" key="11">
    <source>
        <dbReference type="ARBA" id="ARBA00035120"/>
    </source>
</evidence>
<dbReference type="Proteomes" id="UP000062912">
    <property type="component" value="Unassembled WGS sequence"/>
</dbReference>
<evidence type="ECO:0000256" key="13">
    <source>
        <dbReference type="HAMAP-Rule" id="MF_00454"/>
    </source>
</evidence>
<feature type="transmembrane region" description="Helical" evidence="13">
    <location>
        <begin position="67"/>
        <end position="91"/>
    </location>
</feature>
<evidence type="ECO:0000256" key="7">
    <source>
        <dbReference type="ARBA" id="ARBA00023053"/>
    </source>
</evidence>
<accession>A0A132E835</accession>
<dbReference type="HAMAP" id="MF_00454">
    <property type="entry name" value="FluC"/>
    <property type="match status" value="1"/>
</dbReference>
<keyword evidence="8 13" id="KW-0406">Ion transport</keyword>
<dbReference type="PANTHER" id="PTHR28259">
    <property type="entry name" value="FLUORIDE EXPORT PROTEIN 1-RELATED"/>
    <property type="match status" value="1"/>
</dbReference>
<dbReference type="Pfam" id="PF02537">
    <property type="entry name" value="CRCB"/>
    <property type="match status" value="1"/>
</dbReference>
<comment type="subcellular location">
    <subcellularLocation>
        <location evidence="1 13">Cell membrane</location>
        <topology evidence="1 13">Multi-pass membrane protein</topology>
    </subcellularLocation>
</comment>